<evidence type="ECO:0000313" key="2">
    <source>
        <dbReference type="EMBL" id="CAF87980.1"/>
    </source>
</evidence>
<proteinExistence type="predicted"/>
<name>Q4TGK2_TETNG</name>
<reference evidence="2" key="2">
    <citation type="submission" date="2004-02" db="EMBL/GenBank/DDBJ databases">
        <authorList>
            <consortium name="Genoscope"/>
            <consortium name="Whitehead Institute Centre for Genome Research"/>
        </authorList>
    </citation>
    <scope>NUCLEOTIDE SEQUENCE</scope>
</reference>
<organism evidence="2">
    <name type="scientific">Tetraodon nigroviridis</name>
    <name type="common">Spotted green pufferfish</name>
    <name type="synonym">Chelonodon nigroviridis</name>
    <dbReference type="NCBI Taxonomy" id="99883"/>
    <lineage>
        <taxon>Eukaryota</taxon>
        <taxon>Metazoa</taxon>
        <taxon>Chordata</taxon>
        <taxon>Craniata</taxon>
        <taxon>Vertebrata</taxon>
        <taxon>Euteleostomi</taxon>
        <taxon>Actinopterygii</taxon>
        <taxon>Neopterygii</taxon>
        <taxon>Teleostei</taxon>
        <taxon>Neoteleostei</taxon>
        <taxon>Acanthomorphata</taxon>
        <taxon>Eupercaria</taxon>
        <taxon>Tetraodontiformes</taxon>
        <taxon>Tetradontoidea</taxon>
        <taxon>Tetraodontidae</taxon>
        <taxon>Tetraodon</taxon>
    </lineage>
</organism>
<dbReference type="EMBL" id="CAAE01003645">
    <property type="protein sequence ID" value="CAF87980.1"/>
    <property type="molecule type" value="Genomic_DNA"/>
</dbReference>
<protein>
    <submittedName>
        <fullName evidence="2">(spotted green pufferfish) hypothetical protein</fullName>
    </submittedName>
</protein>
<dbReference type="AlphaFoldDB" id="Q4TGK2"/>
<accession>Q4TGK2</accession>
<dbReference type="KEGG" id="tng:GSTEN00001061G001"/>
<comment type="caution">
    <text evidence="2">The sequence shown here is derived from an EMBL/GenBank/DDBJ whole genome shotgun (WGS) entry which is preliminary data.</text>
</comment>
<feature type="region of interest" description="Disordered" evidence="1">
    <location>
        <begin position="14"/>
        <end position="40"/>
    </location>
</feature>
<gene>
    <name evidence="2" type="ORF">GSTENG00001061001</name>
</gene>
<evidence type="ECO:0000256" key="1">
    <source>
        <dbReference type="SAM" id="MobiDB-lite"/>
    </source>
</evidence>
<feature type="non-terminal residue" evidence="2">
    <location>
        <position position="1"/>
    </location>
</feature>
<reference evidence="2" key="1">
    <citation type="journal article" date="2004" name="Nature">
        <title>Genome duplication in the teleost fish Tetraodon nigroviridis reveals the early vertebrate proto-karyotype.</title>
        <authorList>
            <person name="Jaillon O."/>
            <person name="Aury J.-M."/>
            <person name="Brunet F."/>
            <person name="Petit J.-L."/>
            <person name="Stange-Thomann N."/>
            <person name="Mauceli E."/>
            <person name="Bouneau L."/>
            <person name="Fischer C."/>
            <person name="Ozouf-Costaz C."/>
            <person name="Bernot A."/>
            <person name="Nicaud S."/>
            <person name="Jaffe D."/>
            <person name="Fisher S."/>
            <person name="Lutfalla G."/>
            <person name="Dossat C."/>
            <person name="Segurens B."/>
            <person name="Dasilva C."/>
            <person name="Salanoubat M."/>
            <person name="Levy M."/>
            <person name="Boudet N."/>
            <person name="Castellano S."/>
            <person name="Anthouard V."/>
            <person name="Jubin C."/>
            <person name="Castelli V."/>
            <person name="Katinka M."/>
            <person name="Vacherie B."/>
            <person name="Biemont C."/>
            <person name="Skalli Z."/>
            <person name="Cattolico L."/>
            <person name="Poulain J."/>
            <person name="De Berardinis V."/>
            <person name="Cruaud C."/>
            <person name="Duprat S."/>
            <person name="Brottier P."/>
            <person name="Coutanceau J.-P."/>
            <person name="Gouzy J."/>
            <person name="Parra G."/>
            <person name="Lardier G."/>
            <person name="Chapple C."/>
            <person name="McKernan K.J."/>
            <person name="McEwan P."/>
            <person name="Bosak S."/>
            <person name="Kellis M."/>
            <person name="Volff J.-N."/>
            <person name="Guigo R."/>
            <person name="Zody M.C."/>
            <person name="Mesirov J."/>
            <person name="Lindblad-Toh K."/>
            <person name="Birren B."/>
            <person name="Nusbaum C."/>
            <person name="Kahn D."/>
            <person name="Robinson-Rechavi M."/>
            <person name="Laudet V."/>
            <person name="Schachter V."/>
            <person name="Quetier F."/>
            <person name="Saurin W."/>
            <person name="Scarpelli C."/>
            <person name="Wincker P."/>
            <person name="Lander E.S."/>
            <person name="Weissenbach J."/>
            <person name="Roest Crollius H."/>
        </authorList>
    </citation>
    <scope>NUCLEOTIDE SEQUENCE [LARGE SCALE GENOMIC DNA]</scope>
</reference>
<sequence>GSWRVSTTRVPRRGCVHQLQSERRRKERPFSTQPPKLACC</sequence>